<gene>
    <name evidence="1" type="primary">Contig8386.g8945</name>
    <name evidence="1" type="ORF">STYLEM_11082</name>
</gene>
<sequence>MGRVIIRTQKVRLWAFGKFQEAEEIDNISDEKIQKVLKDFKAIELNVLEYDQERGSNIAPHKDDFWLWGERIIGINLLEDTVMTFTREIHDQLVEIMVPIKRRQLYLISGQSRFDWMHGIKSEHIKGKRVVCTIREFSEEFKHETSEIGNKIRKIACNFIDD</sequence>
<dbReference type="OrthoDB" id="442860at2759"/>
<reference evidence="1 2" key="1">
    <citation type="submission" date="2014-06" db="EMBL/GenBank/DDBJ databases">
        <authorList>
            <person name="Swart Estienne"/>
        </authorList>
    </citation>
    <scope>NUCLEOTIDE SEQUENCE [LARGE SCALE GENOMIC DNA]</scope>
    <source>
        <strain evidence="1 2">130c</strain>
    </source>
</reference>
<dbReference type="PANTHER" id="PTHR12463:SF0">
    <property type="entry name" value="ALPHA-KETOGLUTARATE-DEPENDENT DIOXYGENASE ALKB HOMOLOG 4"/>
    <property type="match status" value="1"/>
</dbReference>
<dbReference type="GO" id="GO:0051213">
    <property type="term" value="F:dioxygenase activity"/>
    <property type="evidence" value="ECO:0007669"/>
    <property type="project" value="UniProtKB-KW"/>
</dbReference>
<dbReference type="Proteomes" id="UP000039865">
    <property type="component" value="Unassembled WGS sequence"/>
</dbReference>
<name>A0A078AKT2_STYLE</name>
<keyword evidence="1" id="KW-0560">Oxidoreductase</keyword>
<protein>
    <submittedName>
        <fullName evidence="1">Alpha-ketoglutarate-dependent dioxygenase alkb homolog 4</fullName>
    </submittedName>
</protein>
<dbReference type="GO" id="GO:0032451">
    <property type="term" value="F:demethylase activity"/>
    <property type="evidence" value="ECO:0007669"/>
    <property type="project" value="TreeGrafter"/>
</dbReference>
<dbReference type="PANTHER" id="PTHR12463">
    <property type="entry name" value="OXYGENASE-RELATED"/>
    <property type="match status" value="1"/>
</dbReference>
<evidence type="ECO:0000313" key="1">
    <source>
        <dbReference type="EMBL" id="CDW82057.1"/>
    </source>
</evidence>
<dbReference type="AlphaFoldDB" id="A0A078AKT2"/>
<dbReference type="InParanoid" id="A0A078AKT2"/>
<dbReference type="SUPFAM" id="SSF51197">
    <property type="entry name" value="Clavaminate synthase-like"/>
    <property type="match status" value="1"/>
</dbReference>
<dbReference type="Gene3D" id="2.60.120.590">
    <property type="entry name" value="Alpha-ketoglutarate-dependent dioxygenase AlkB-like"/>
    <property type="match status" value="1"/>
</dbReference>
<dbReference type="GO" id="GO:0070988">
    <property type="term" value="P:demethylation"/>
    <property type="evidence" value="ECO:0007669"/>
    <property type="project" value="InterPro"/>
</dbReference>
<keyword evidence="1" id="KW-0223">Dioxygenase</keyword>
<organism evidence="1 2">
    <name type="scientific">Stylonychia lemnae</name>
    <name type="common">Ciliate</name>
    <dbReference type="NCBI Taxonomy" id="5949"/>
    <lineage>
        <taxon>Eukaryota</taxon>
        <taxon>Sar</taxon>
        <taxon>Alveolata</taxon>
        <taxon>Ciliophora</taxon>
        <taxon>Intramacronucleata</taxon>
        <taxon>Spirotrichea</taxon>
        <taxon>Stichotrichia</taxon>
        <taxon>Sporadotrichida</taxon>
        <taxon>Oxytrichidae</taxon>
        <taxon>Stylonychinae</taxon>
        <taxon>Stylonychia</taxon>
    </lineage>
</organism>
<accession>A0A078AKT2</accession>
<evidence type="ECO:0000313" key="2">
    <source>
        <dbReference type="Proteomes" id="UP000039865"/>
    </source>
</evidence>
<dbReference type="InterPro" id="IPR037151">
    <property type="entry name" value="AlkB-like_sf"/>
</dbReference>
<keyword evidence="2" id="KW-1185">Reference proteome</keyword>
<dbReference type="EMBL" id="CCKQ01010530">
    <property type="protein sequence ID" value="CDW82057.1"/>
    <property type="molecule type" value="Genomic_DNA"/>
</dbReference>
<proteinExistence type="predicted"/>
<dbReference type="InterPro" id="IPR032857">
    <property type="entry name" value="ALKBH4"/>
</dbReference>